<dbReference type="Proteomes" id="UP000618240">
    <property type="component" value="Unassembled WGS sequence"/>
</dbReference>
<keyword evidence="1" id="KW-1133">Transmembrane helix</keyword>
<name>A0ABS8A753_9FLAO</name>
<organism evidence="2 3">
    <name type="scientific">Chryseobacterium tagetis</name>
    <dbReference type="NCBI Taxonomy" id="2801334"/>
    <lineage>
        <taxon>Bacteria</taxon>
        <taxon>Pseudomonadati</taxon>
        <taxon>Bacteroidota</taxon>
        <taxon>Flavobacteriia</taxon>
        <taxon>Flavobacteriales</taxon>
        <taxon>Weeksellaceae</taxon>
        <taxon>Chryseobacterium group</taxon>
        <taxon>Chryseobacterium</taxon>
    </lineage>
</organism>
<keyword evidence="3" id="KW-1185">Reference proteome</keyword>
<evidence type="ECO:0008006" key="4">
    <source>
        <dbReference type="Google" id="ProtNLM"/>
    </source>
</evidence>
<dbReference type="RefSeq" id="WP_225689679.1">
    <property type="nucleotide sequence ID" value="NZ_JAERSE020000004.1"/>
</dbReference>
<feature type="transmembrane region" description="Helical" evidence="1">
    <location>
        <begin position="47"/>
        <end position="65"/>
    </location>
</feature>
<protein>
    <recommendedName>
        <fullName evidence="4">YcxB-like protein</fullName>
    </recommendedName>
</protein>
<dbReference type="EMBL" id="JAERSE020000004">
    <property type="protein sequence ID" value="MCA6068465.1"/>
    <property type="molecule type" value="Genomic_DNA"/>
</dbReference>
<feature type="transmembrane region" description="Helical" evidence="1">
    <location>
        <begin position="15"/>
        <end position="35"/>
    </location>
</feature>
<evidence type="ECO:0000256" key="1">
    <source>
        <dbReference type="SAM" id="Phobius"/>
    </source>
</evidence>
<comment type="caution">
    <text evidence="2">The sequence shown here is derived from an EMBL/GenBank/DDBJ whole genome shotgun (WGS) entry which is preliminary data.</text>
</comment>
<accession>A0ABS8A753</accession>
<evidence type="ECO:0000313" key="2">
    <source>
        <dbReference type="EMBL" id="MCA6068465.1"/>
    </source>
</evidence>
<reference evidence="2 3" key="1">
    <citation type="submission" date="2021-09" db="EMBL/GenBank/DDBJ databases">
        <title>Genome sequencing and assembly of Chryseobacterium sp. RG1.</title>
        <authorList>
            <person name="Chhetri G."/>
        </authorList>
    </citation>
    <scope>NUCLEOTIDE SEQUENCE [LARGE SCALE GENOMIC DNA]</scope>
    <source>
        <strain evidence="2 3">RG1</strain>
    </source>
</reference>
<evidence type="ECO:0000313" key="3">
    <source>
        <dbReference type="Proteomes" id="UP000618240"/>
    </source>
</evidence>
<proteinExistence type="predicted"/>
<gene>
    <name evidence="2" type="ORF">JI747_014865</name>
</gene>
<feature type="transmembrane region" description="Helical" evidence="1">
    <location>
        <begin position="150"/>
        <end position="174"/>
    </location>
</feature>
<sequence length="177" mass="20893">MDENKITISVFNTKYSFWATIITILFLLPSVILFIKFLDVRYTTNQTKLIIVCLSLIFGFLIVVMKTTMRKIDIIKTDHNCFIKYNNGETFLLSDDINYNIYNYNSRKAFMLRILDGKTTKFLLSLDMNLKPEVEVFFNDFIKKKNKKDFIALAFPILMCFAYFIISVVFVLFIPKY</sequence>
<keyword evidence="1" id="KW-0812">Transmembrane</keyword>
<keyword evidence="1" id="KW-0472">Membrane</keyword>